<name>A0A8S9TGU7_PHYIN</name>
<comment type="caution">
    <text evidence="1">The sequence shown here is derived from an EMBL/GenBank/DDBJ whole genome shotgun (WGS) entry which is preliminary data.</text>
</comment>
<accession>A0A8S9TGU7</accession>
<feature type="non-terminal residue" evidence="1">
    <location>
        <position position="1"/>
    </location>
</feature>
<evidence type="ECO:0000313" key="2">
    <source>
        <dbReference type="Proteomes" id="UP000704712"/>
    </source>
</evidence>
<organism evidence="1 2">
    <name type="scientific">Phytophthora infestans</name>
    <name type="common">Potato late blight agent</name>
    <name type="synonym">Botrytis infestans</name>
    <dbReference type="NCBI Taxonomy" id="4787"/>
    <lineage>
        <taxon>Eukaryota</taxon>
        <taxon>Sar</taxon>
        <taxon>Stramenopiles</taxon>
        <taxon>Oomycota</taxon>
        <taxon>Peronosporomycetes</taxon>
        <taxon>Peronosporales</taxon>
        <taxon>Peronosporaceae</taxon>
        <taxon>Phytophthora</taxon>
    </lineage>
</organism>
<sequence length="96" mass="11196">RYFIQCEDVQATLANFYPSLNDYAREQRRKLIYQCKNDVRVLEERCKTASIADMRIATILPKKDKAVIVQWINLLRKEGVPITRIRVSGAYTSLSM</sequence>
<evidence type="ECO:0000313" key="1">
    <source>
        <dbReference type="EMBL" id="KAF4127785.1"/>
    </source>
</evidence>
<dbReference type="AlphaFoldDB" id="A0A8S9TGU7"/>
<proteinExistence type="predicted"/>
<reference evidence="1" key="1">
    <citation type="submission" date="2020-03" db="EMBL/GenBank/DDBJ databases">
        <title>Hybrid Assembly of Korean Phytophthora infestans isolates.</title>
        <authorList>
            <person name="Prokchorchik M."/>
            <person name="Lee Y."/>
            <person name="Seo J."/>
            <person name="Cho J.-H."/>
            <person name="Park Y.-E."/>
            <person name="Jang D.-C."/>
            <person name="Im J.-S."/>
            <person name="Choi J.-G."/>
            <person name="Park H.-J."/>
            <person name="Lee G.-B."/>
            <person name="Lee Y.-G."/>
            <person name="Hong S.-Y."/>
            <person name="Cho K."/>
            <person name="Sohn K.H."/>
        </authorList>
    </citation>
    <scope>NUCLEOTIDE SEQUENCE</scope>
    <source>
        <strain evidence="1">KR_2_A2</strain>
    </source>
</reference>
<protein>
    <submittedName>
        <fullName evidence="1">Uncharacterized protein</fullName>
    </submittedName>
</protein>
<gene>
    <name evidence="1" type="ORF">GN958_ATG23016</name>
</gene>
<dbReference type="EMBL" id="JAACNO010003221">
    <property type="protein sequence ID" value="KAF4127785.1"/>
    <property type="molecule type" value="Genomic_DNA"/>
</dbReference>
<dbReference type="Proteomes" id="UP000704712">
    <property type="component" value="Unassembled WGS sequence"/>
</dbReference>